<name>A0A060T043_BLAAD</name>
<dbReference type="PROSITE" id="PS50053">
    <property type="entry name" value="UBIQUITIN_2"/>
    <property type="match status" value="1"/>
</dbReference>
<feature type="region of interest" description="Disordered" evidence="10">
    <location>
        <begin position="332"/>
        <end position="381"/>
    </location>
</feature>
<comment type="subcellular location">
    <subcellularLocation>
        <location evidence="2">Cytoplasm</location>
    </subcellularLocation>
</comment>
<dbReference type="SUPFAM" id="SSF50630">
    <property type="entry name" value="Acid proteases"/>
    <property type="match status" value="1"/>
</dbReference>
<proteinExistence type="inferred from homology"/>
<dbReference type="CDD" id="cd05479">
    <property type="entry name" value="RP_DDI"/>
    <property type="match status" value="1"/>
</dbReference>
<keyword evidence="9" id="KW-0378">Hydrolase</keyword>
<dbReference type="InterPro" id="IPR021109">
    <property type="entry name" value="Peptidase_aspartic_dom_sf"/>
</dbReference>
<reference evidence="13" key="1">
    <citation type="submission" date="2014-02" db="EMBL/GenBank/DDBJ databases">
        <authorList>
            <person name="Genoscope - CEA"/>
        </authorList>
    </citation>
    <scope>NUCLEOTIDE SEQUENCE</scope>
    <source>
        <strain evidence="13">LS3</strain>
    </source>
</reference>
<dbReference type="Gene3D" id="2.40.70.10">
    <property type="entry name" value="Acid Proteases"/>
    <property type="match status" value="1"/>
</dbReference>
<dbReference type="AlphaFoldDB" id="A0A060T043"/>
<evidence type="ECO:0000256" key="9">
    <source>
        <dbReference type="ARBA" id="ARBA00022801"/>
    </source>
</evidence>
<gene>
    <name evidence="13" type="ORF">GNLVRS02_ARAD1C05258g</name>
</gene>
<dbReference type="CDD" id="cd14309">
    <property type="entry name" value="UBA_scDdi1_like"/>
    <property type="match status" value="1"/>
</dbReference>
<keyword evidence="7" id="KW-0645">Protease</keyword>
<evidence type="ECO:0000256" key="4">
    <source>
        <dbReference type="ARBA" id="ARBA00011128"/>
    </source>
</evidence>
<organism evidence="13">
    <name type="scientific">Blastobotrys adeninivorans</name>
    <name type="common">Yeast</name>
    <name type="synonym">Arxula adeninivorans</name>
    <dbReference type="NCBI Taxonomy" id="409370"/>
    <lineage>
        <taxon>Eukaryota</taxon>
        <taxon>Fungi</taxon>
        <taxon>Dikarya</taxon>
        <taxon>Ascomycota</taxon>
        <taxon>Saccharomycotina</taxon>
        <taxon>Dipodascomycetes</taxon>
        <taxon>Dipodascales</taxon>
        <taxon>Trichomonascaceae</taxon>
        <taxon>Blastobotrys</taxon>
    </lineage>
</organism>
<keyword evidence="6" id="KW-0963">Cytoplasm</keyword>
<dbReference type="GO" id="GO:0005737">
    <property type="term" value="C:cytoplasm"/>
    <property type="evidence" value="ECO:0007669"/>
    <property type="project" value="UniProtKB-SubCell"/>
</dbReference>
<dbReference type="PROSITE" id="PS50030">
    <property type="entry name" value="UBA"/>
    <property type="match status" value="1"/>
</dbReference>
<dbReference type="CDD" id="cd01796">
    <property type="entry name" value="Ubl_Ddi1_like"/>
    <property type="match status" value="1"/>
</dbReference>
<dbReference type="Pfam" id="PF09668">
    <property type="entry name" value="Asp_protease"/>
    <property type="match status" value="1"/>
</dbReference>
<dbReference type="SUPFAM" id="SSF54236">
    <property type="entry name" value="Ubiquitin-like"/>
    <property type="match status" value="1"/>
</dbReference>
<dbReference type="InterPro" id="IPR029071">
    <property type="entry name" value="Ubiquitin-like_domsf"/>
</dbReference>
<dbReference type="GO" id="GO:0006508">
    <property type="term" value="P:proteolysis"/>
    <property type="evidence" value="ECO:0007669"/>
    <property type="project" value="UniProtKB-KW"/>
</dbReference>
<reference evidence="13" key="2">
    <citation type="submission" date="2014-06" db="EMBL/GenBank/DDBJ databases">
        <title>The complete genome of Blastobotrys (Arxula) adeninivorans LS3 - a yeast of biotechnological interest.</title>
        <authorList>
            <person name="Kunze G."/>
            <person name="Gaillardin C."/>
            <person name="Czernicka M."/>
            <person name="Durrens P."/>
            <person name="Martin T."/>
            <person name="Boer E."/>
            <person name="Gabaldon T."/>
            <person name="Cruz J."/>
            <person name="Talla E."/>
            <person name="Marck C."/>
            <person name="Goffeau A."/>
            <person name="Barbe V."/>
            <person name="Baret P."/>
            <person name="Baronian K."/>
            <person name="Beier S."/>
            <person name="Bleykasten C."/>
            <person name="Bode R."/>
            <person name="Casaregola S."/>
            <person name="Despons L."/>
            <person name="Fairhead C."/>
            <person name="Giersberg M."/>
            <person name="Gierski P."/>
            <person name="Hahnel U."/>
            <person name="Hartmann A."/>
            <person name="Jankowska D."/>
            <person name="Jubin C."/>
            <person name="Jung P."/>
            <person name="Lafontaine I."/>
            <person name="Leh-Louis V."/>
            <person name="Lemaire M."/>
            <person name="Marcet-Houben M."/>
            <person name="Mascher M."/>
            <person name="Morel G."/>
            <person name="Richard G.-F."/>
            <person name="Riechen J."/>
            <person name="Sacerdot C."/>
            <person name="Sarkar A."/>
            <person name="Savel G."/>
            <person name="Schacherer J."/>
            <person name="Sherman D."/>
            <person name="Straub M.-L."/>
            <person name="Stein N."/>
            <person name="Thierry A."/>
            <person name="Trautwein-Schult A."/>
            <person name="Westhof E."/>
            <person name="Worch S."/>
            <person name="Dujon B."/>
            <person name="Souciet J.-L."/>
            <person name="Wincker P."/>
            <person name="Scholz U."/>
            <person name="Neuveglise N."/>
        </authorList>
    </citation>
    <scope>NUCLEOTIDE SEQUENCE</scope>
    <source>
        <strain evidence="13">LS3</strain>
    </source>
</reference>
<feature type="domain" description="UBA" evidence="11">
    <location>
        <begin position="378"/>
        <end position="417"/>
    </location>
</feature>
<dbReference type="InterPro" id="IPR009060">
    <property type="entry name" value="UBA-like_sf"/>
</dbReference>
<evidence type="ECO:0000256" key="1">
    <source>
        <dbReference type="ARBA" id="ARBA00003231"/>
    </source>
</evidence>
<feature type="region of interest" description="Disordered" evidence="10">
    <location>
        <begin position="77"/>
        <end position="97"/>
    </location>
</feature>
<dbReference type="PANTHER" id="PTHR12917:SF1">
    <property type="entry name" value="AT13091P"/>
    <property type="match status" value="1"/>
</dbReference>
<dbReference type="InterPro" id="IPR033882">
    <property type="entry name" value="DDI1_N"/>
</dbReference>
<dbReference type="PhylomeDB" id="A0A060T043"/>
<dbReference type="EMBL" id="HG937693">
    <property type="protein sequence ID" value="CDP34124.1"/>
    <property type="molecule type" value="Genomic_DNA"/>
</dbReference>
<evidence type="ECO:0000256" key="10">
    <source>
        <dbReference type="SAM" id="MobiDB-lite"/>
    </source>
</evidence>
<protein>
    <recommendedName>
        <fullName evidence="5">DNA damage-inducible protein 1</fullName>
    </recommendedName>
</protein>
<dbReference type="InterPro" id="IPR019103">
    <property type="entry name" value="Peptidase_aspartic_DDI1-type"/>
</dbReference>
<comment type="similarity">
    <text evidence="3">Belongs to the DDI1 family.</text>
</comment>
<dbReference type="InterPro" id="IPR000626">
    <property type="entry name" value="Ubiquitin-like_dom"/>
</dbReference>
<comment type="function">
    <text evidence="1">Probable aspartic protease. May be involved in the regulation of exocytosis. Acts as a linker between the 19S proteasome and polyubiquitinated proteins via UBA domain interactions with ubiquitin for their subsequent degradation. Required for S-phase checkpoint control.</text>
</comment>
<dbReference type="GO" id="GO:0004190">
    <property type="term" value="F:aspartic-type endopeptidase activity"/>
    <property type="evidence" value="ECO:0007669"/>
    <property type="project" value="UniProtKB-KW"/>
</dbReference>
<evidence type="ECO:0000256" key="5">
    <source>
        <dbReference type="ARBA" id="ARBA00021491"/>
    </source>
</evidence>
<evidence type="ECO:0000256" key="8">
    <source>
        <dbReference type="ARBA" id="ARBA00022750"/>
    </source>
</evidence>
<dbReference type="MEROPS" id="A28.A06"/>
<comment type="subunit">
    <text evidence="4">Binds ubiquitin and polyubiquitinated proteins.</text>
</comment>
<dbReference type="SUPFAM" id="SSF46934">
    <property type="entry name" value="UBA-like"/>
    <property type="match status" value="1"/>
</dbReference>
<evidence type="ECO:0000256" key="3">
    <source>
        <dbReference type="ARBA" id="ARBA00009136"/>
    </source>
</evidence>
<dbReference type="Pfam" id="PF00627">
    <property type="entry name" value="UBA"/>
    <property type="match status" value="1"/>
</dbReference>
<dbReference type="Gene3D" id="1.10.8.10">
    <property type="entry name" value="DNA helicase RuvA subunit, C-terminal domain"/>
    <property type="match status" value="1"/>
</dbReference>
<evidence type="ECO:0000313" key="13">
    <source>
        <dbReference type="EMBL" id="CDP34124.1"/>
    </source>
</evidence>
<dbReference type="Gene3D" id="3.10.20.90">
    <property type="entry name" value="Phosphatidylinositol 3-kinase Catalytic Subunit, Chain A, domain 1"/>
    <property type="match status" value="1"/>
</dbReference>
<dbReference type="PANTHER" id="PTHR12917">
    <property type="entry name" value="ASPARTYL PROTEASE DDI-RELATED"/>
    <property type="match status" value="1"/>
</dbReference>
<evidence type="ECO:0000256" key="2">
    <source>
        <dbReference type="ARBA" id="ARBA00004496"/>
    </source>
</evidence>
<accession>A0A060T043</accession>
<dbReference type="SMART" id="SM00165">
    <property type="entry name" value="UBA"/>
    <property type="match status" value="1"/>
</dbReference>
<dbReference type="SMART" id="SM00213">
    <property type="entry name" value="UBQ"/>
    <property type="match status" value="1"/>
</dbReference>
<evidence type="ECO:0000256" key="6">
    <source>
        <dbReference type="ARBA" id="ARBA00022490"/>
    </source>
</evidence>
<feature type="compositionally biased region" description="Polar residues" evidence="10">
    <location>
        <begin position="77"/>
        <end position="94"/>
    </location>
</feature>
<dbReference type="Pfam" id="PF00240">
    <property type="entry name" value="ubiquitin"/>
    <property type="match status" value="1"/>
</dbReference>
<keyword evidence="8" id="KW-0064">Aspartyl protease</keyword>
<feature type="domain" description="Ubiquitin-like" evidence="12">
    <location>
        <begin position="1"/>
        <end position="71"/>
    </location>
</feature>
<feature type="compositionally biased region" description="Low complexity" evidence="10">
    <location>
        <begin position="337"/>
        <end position="357"/>
    </location>
</feature>
<evidence type="ECO:0000259" key="11">
    <source>
        <dbReference type="PROSITE" id="PS50030"/>
    </source>
</evidence>
<dbReference type="InterPro" id="IPR015940">
    <property type="entry name" value="UBA"/>
</dbReference>
<sequence>MQLTISFQDSDTVLTVDVAPDMATGDLKAYIEAESGIPPERQILVHSSKPIDQEGSLESRGIADGDMIVLIDSNNMQRPQDAPQSAGTGTSSNGDPMEQQLHADIERVRLQMKNDAVLRDGVKQQYPQLVEVLDDSEEFRKRMIAVERERIEAERSRRQELKRLQEDPYNEESQKRILELIREEAVMENLNSALEHNPEVFGRVTMLFVPVWVNGHQVKAFVDSGAQATIMSPQCVERCNMSHLIDKRFQGIARGVGEAKIIGRIHSAPMKVGDSFLPCSFTVMENKGIEMLLGLDMLKRHQGTIDLNRNVLVMGGSEVPFLPESEIPEEFEEFQTAAGPEAASSSSSSRPPQAGPATTSNASTSRIADAQPAPTTTQYSDDTISNLMSLGFSRQQVVSALDQAGGNPELAAALLFQ</sequence>
<evidence type="ECO:0000256" key="7">
    <source>
        <dbReference type="ARBA" id="ARBA00022670"/>
    </source>
</evidence>
<evidence type="ECO:0000259" key="12">
    <source>
        <dbReference type="PROSITE" id="PS50053"/>
    </source>
</evidence>